<protein>
    <submittedName>
        <fullName evidence="1">Uncharacterized protein</fullName>
    </submittedName>
</protein>
<name>A0AA86MP29_9CLOT</name>
<organism evidence="1 2">
    <name type="scientific">Clostridium neonatale</name>
    <dbReference type="NCBI Taxonomy" id="137838"/>
    <lineage>
        <taxon>Bacteria</taxon>
        <taxon>Bacillati</taxon>
        <taxon>Bacillota</taxon>
        <taxon>Clostridia</taxon>
        <taxon>Eubacteriales</taxon>
        <taxon>Clostridiaceae</taxon>
        <taxon>Clostridium</taxon>
    </lineage>
</organism>
<dbReference type="Proteomes" id="UP000789738">
    <property type="component" value="Unassembled WGS sequence"/>
</dbReference>
<dbReference type="EMBL" id="CAKJVE010000004">
    <property type="protein sequence ID" value="CAG9709262.1"/>
    <property type="molecule type" value="Genomic_DNA"/>
</dbReference>
<proteinExistence type="predicted"/>
<dbReference type="RefSeq" id="WP_210889348.1">
    <property type="nucleotide sequence ID" value="NZ_CAKJVE010000004.1"/>
</dbReference>
<gene>
    <name evidence="1" type="ORF">CNEO_44105</name>
</gene>
<sequence>MIIELHSIVDDRIKTEEMNENYNKENEIFDISKIDFYKLKEEFKKSKRKNTIIHRIKVTIEDELNKIIKLNPLRMNFYIKNIR</sequence>
<comment type="caution">
    <text evidence="1">The sequence shown here is derived from an EMBL/GenBank/DDBJ whole genome shotgun (WGS) entry which is preliminary data.</text>
</comment>
<evidence type="ECO:0000313" key="2">
    <source>
        <dbReference type="Proteomes" id="UP000789738"/>
    </source>
</evidence>
<reference evidence="1" key="1">
    <citation type="submission" date="2021-10" db="EMBL/GenBank/DDBJ databases">
        <authorList>
            <person name="Mesa V."/>
        </authorList>
    </citation>
    <scope>NUCLEOTIDE SEQUENCE</scope>
    <source>
        <strain evidence="1">CC3_PB</strain>
    </source>
</reference>
<accession>A0AA86MP29</accession>
<dbReference type="AlphaFoldDB" id="A0AA86MP29"/>
<evidence type="ECO:0000313" key="1">
    <source>
        <dbReference type="EMBL" id="CAG9709262.1"/>
    </source>
</evidence>